<dbReference type="InterPro" id="IPR036390">
    <property type="entry name" value="WH_DNA-bd_sf"/>
</dbReference>
<dbReference type="InterPro" id="IPR005119">
    <property type="entry name" value="LysR_subst-bd"/>
</dbReference>
<name>A0ABU4VM69_9ACTN</name>
<dbReference type="InterPro" id="IPR036388">
    <property type="entry name" value="WH-like_DNA-bd_sf"/>
</dbReference>
<keyword evidence="3" id="KW-0238">DNA-binding</keyword>
<dbReference type="InterPro" id="IPR000847">
    <property type="entry name" value="LysR_HTH_N"/>
</dbReference>
<dbReference type="SUPFAM" id="SSF53850">
    <property type="entry name" value="Periplasmic binding protein-like II"/>
    <property type="match status" value="1"/>
</dbReference>
<dbReference type="Gene3D" id="1.10.10.10">
    <property type="entry name" value="Winged helix-like DNA-binding domain superfamily/Winged helix DNA-binding domain"/>
    <property type="match status" value="1"/>
</dbReference>
<dbReference type="Pfam" id="PF00126">
    <property type="entry name" value="HTH_1"/>
    <property type="match status" value="1"/>
</dbReference>
<accession>A0ABU4VM69</accession>
<evidence type="ECO:0000256" key="2">
    <source>
        <dbReference type="ARBA" id="ARBA00023015"/>
    </source>
</evidence>
<comment type="similarity">
    <text evidence="1">Belongs to the LysR transcriptional regulatory family.</text>
</comment>
<proteinExistence type="inferred from homology"/>
<dbReference type="PANTHER" id="PTHR30419">
    <property type="entry name" value="HTH-TYPE TRANSCRIPTIONAL REGULATOR YBHD"/>
    <property type="match status" value="1"/>
</dbReference>
<dbReference type="Pfam" id="PF03466">
    <property type="entry name" value="LysR_substrate"/>
    <property type="match status" value="1"/>
</dbReference>
<dbReference type="PRINTS" id="PR00039">
    <property type="entry name" value="HTHLYSR"/>
</dbReference>
<reference evidence="6 7" key="1">
    <citation type="submission" date="2023-11" db="EMBL/GenBank/DDBJ databases">
        <authorList>
            <person name="Xu M."/>
            <person name="Jiang T."/>
        </authorList>
    </citation>
    <scope>NUCLEOTIDE SEQUENCE [LARGE SCALE GENOMIC DNA]</scope>
    <source>
        <strain evidence="6 7">SD</strain>
    </source>
</reference>
<keyword evidence="4" id="KW-0804">Transcription</keyword>
<dbReference type="Proteomes" id="UP001277761">
    <property type="component" value="Unassembled WGS sequence"/>
</dbReference>
<evidence type="ECO:0000256" key="3">
    <source>
        <dbReference type="ARBA" id="ARBA00023125"/>
    </source>
</evidence>
<evidence type="ECO:0000256" key="1">
    <source>
        <dbReference type="ARBA" id="ARBA00009437"/>
    </source>
</evidence>
<protein>
    <submittedName>
        <fullName evidence="6">LysR family transcriptional regulator</fullName>
    </submittedName>
</protein>
<dbReference type="PANTHER" id="PTHR30419:SF31">
    <property type="entry name" value="BLR3139 PROTEIN"/>
    <property type="match status" value="1"/>
</dbReference>
<dbReference type="RefSeq" id="WP_319954050.1">
    <property type="nucleotide sequence ID" value="NZ_JAXAVX010000004.1"/>
</dbReference>
<keyword evidence="7" id="KW-1185">Reference proteome</keyword>
<comment type="caution">
    <text evidence="6">The sequence shown here is derived from an EMBL/GenBank/DDBJ whole genome shotgun (WGS) entry which is preliminary data.</text>
</comment>
<dbReference type="SUPFAM" id="SSF46785">
    <property type="entry name" value="Winged helix' DNA-binding domain"/>
    <property type="match status" value="1"/>
</dbReference>
<evidence type="ECO:0000256" key="4">
    <source>
        <dbReference type="ARBA" id="ARBA00023163"/>
    </source>
</evidence>
<dbReference type="PROSITE" id="PS50931">
    <property type="entry name" value="HTH_LYSR"/>
    <property type="match status" value="1"/>
</dbReference>
<dbReference type="Gene3D" id="3.40.190.290">
    <property type="match status" value="1"/>
</dbReference>
<organism evidence="6 7">
    <name type="scientific">Patulibacter brassicae</name>
    <dbReference type="NCBI Taxonomy" id="1705717"/>
    <lineage>
        <taxon>Bacteria</taxon>
        <taxon>Bacillati</taxon>
        <taxon>Actinomycetota</taxon>
        <taxon>Thermoleophilia</taxon>
        <taxon>Solirubrobacterales</taxon>
        <taxon>Patulibacteraceae</taxon>
        <taxon>Patulibacter</taxon>
    </lineage>
</organism>
<dbReference type="EMBL" id="JAXAVX010000004">
    <property type="protein sequence ID" value="MDX8151895.1"/>
    <property type="molecule type" value="Genomic_DNA"/>
</dbReference>
<sequence>MNLRQLETFVAVAEESGFSRAADRLHVVQSAVSATVRGLEQELDAELFRRLARGAELTDAGRALLPEARATLAAAAAARDAVDAVRGGLRGTVALGIMQAMRTPAPNPPAILAAFRRDHPGVTVRVRHGGGSRDMAAQVADGRLDLALVSLREPVAGIALETLTRQPVGLICPLGHPLARRSSLRLADIAEEPFVELPPAWGTRINNDHAFAAAGLAREVAYEINDTASLVEFVRHGLGVALFPRSLVGPVTDLAWIAMDEEAGGFEVSLARPTTRRPSASAVALRAAIVAHASARRARATEARPSTIG</sequence>
<gene>
    <name evidence="6" type="ORF">SK069_09855</name>
</gene>
<dbReference type="InterPro" id="IPR050950">
    <property type="entry name" value="HTH-type_LysR_regulators"/>
</dbReference>
<feature type="domain" description="HTH lysR-type" evidence="5">
    <location>
        <begin position="1"/>
        <end position="58"/>
    </location>
</feature>
<evidence type="ECO:0000259" key="5">
    <source>
        <dbReference type="PROSITE" id="PS50931"/>
    </source>
</evidence>
<evidence type="ECO:0000313" key="7">
    <source>
        <dbReference type="Proteomes" id="UP001277761"/>
    </source>
</evidence>
<keyword evidence="2" id="KW-0805">Transcription regulation</keyword>
<evidence type="ECO:0000313" key="6">
    <source>
        <dbReference type="EMBL" id="MDX8151895.1"/>
    </source>
</evidence>